<dbReference type="AlphaFoldDB" id="A0A836BNI8"/>
<comment type="caution">
    <text evidence="1">The sequence shown here is derived from an EMBL/GenBank/DDBJ whole genome shotgun (WGS) entry which is preliminary data.</text>
</comment>
<sequence>MRATGSAWPAATVPLDGFPPDVVVRIAQHVGDDNWVAWTCRYVNAATYEALRAEPRFSSVSLVHELPPPAMDMFWRSCAPGCLGGAAFATRLNALGRVAARARLPLLARLLEGPAGAGAGAGIALSPSSAGLRVVAEACLALPHADPAAQEWLATRLPPSSRRGLLQVAVRRRNLPAVSGLLEWGASVTRQDYEYAAGVGAEEVAAVLWVALCERGAAPEDGVPPEWRTAAVVHAAGEADGAGVQAALRLAGGLGAMGWREWTEALAAAAGSDSAAWTERVEALLGEAGERPPHLALEAWPGGVVVSAAGTADGPARLSWMRGRAPVERSDAALAAGLRAGSAAIVEWVRESGSLGGEPAIAAAAVAAERGHTDALLAALAAVPVIGAVPSGRSPKSPRGRGAVRRVLNVCPATLMRHALAAGQLQTAWAMYDFFGRSQFEGRRCKWDRRAFEAAASAPTSATLRAVVCEGAESSSVAWSAAAKAGVGSTLRLLTQLDAPDPSPGTLADCFVFAAHNGDLTTLEFLVGRFGSADAANARVNLSLEQQQAAFARALGRCGQGPTASLAALRYLVAGAHWHVNWPVAQAAAIPDDDVAIAEEMWGWEALRAWLSSRGPRAP</sequence>
<accession>A0A836BNI8</accession>
<evidence type="ECO:0000313" key="1">
    <source>
        <dbReference type="EMBL" id="KAG2483296.1"/>
    </source>
</evidence>
<gene>
    <name evidence="1" type="ORF">HYH03_017843</name>
</gene>
<keyword evidence="2" id="KW-1185">Reference proteome</keyword>
<name>A0A836BNI8_9CHLO</name>
<protein>
    <submittedName>
        <fullName evidence="1">Uncharacterized protein</fullName>
    </submittedName>
</protein>
<reference evidence="1" key="1">
    <citation type="journal article" date="2020" name="bioRxiv">
        <title>Comparative genomics of Chlamydomonas.</title>
        <authorList>
            <person name="Craig R.J."/>
            <person name="Hasan A.R."/>
            <person name="Ness R.W."/>
            <person name="Keightley P.D."/>
        </authorList>
    </citation>
    <scope>NUCLEOTIDE SEQUENCE</scope>
    <source>
        <strain evidence="1">CCAP 11/70</strain>
    </source>
</reference>
<organism evidence="1 2">
    <name type="scientific">Edaphochlamys debaryana</name>
    <dbReference type="NCBI Taxonomy" id="47281"/>
    <lineage>
        <taxon>Eukaryota</taxon>
        <taxon>Viridiplantae</taxon>
        <taxon>Chlorophyta</taxon>
        <taxon>core chlorophytes</taxon>
        <taxon>Chlorophyceae</taxon>
        <taxon>CS clade</taxon>
        <taxon>Chlamydomonadales</taxon>
        <taxon>Chlamydomonadales incertae sedis</taxon>
        <taxon>Edaphochlamys</taxon>
    </lineage>
</organism>
<evidence type="ECO:0000313" key="2">
    <source>
        <dbReference type="Proteomes" id="UP000612055"/>
    </source>
</evidence>
<proteinExistence type="predicted"/>
<dbReference type="EMBL" id="JAEHOE010000182">
    <property type="protein sequence ID" value="KAG2483296.1"/>
    <property type="molecule type" value="Genomic_DNA"/>
</dbReference>
<dbReference type="Proteomes" id="UP000612055">
    <property type="component" value="Unassembled WGS sequence"/>
</dbReference>